<dbReference type="NCBIfam" id="NF037959">
    <property type="entry name" value="MFS_SpdSyn"/>
    <property type="match status" value="1"/>
</dbReference>
<dbReference type="GO" id="GO:0006596">
    <property type="term" value="P:polyamine biosynthetic process"/>
    <property type="evidence" value="ECO:0007669"/>
    <property type="project" value="UniProtKB-KW"/>
</dbReference>
<evidence type="ECO:0000313" key="3">
    <source>
        <dbReference type="EMBL" id="MBB3021825.1"/>
    </source>
</evidence>
<dbReference type="SUPFAM" id="SSF53335">
    <property type="entry name" value="S-adenosyl-L-methionine-dependent methyltransferases"/>
    <property type="match status" value="1"/>
</dbReference>
<dbReference type="RefSeq" id="WP_183373503.1">
    <property type="nucleotide sequence ID" value="NZ_JACHWP010000001.1"/>
</dbReference>
<sequence length="298" mass="32710">MARSKRSQRPRANPPSLPLGREIPTDTGTVRLDQETDGSVLVTLNGMPSSMIHPDAQVLSFEYMRWIFSAIRALHPQSSAEEGRLAIAHLGGGAAALPRALADAYPQSTNSVVEIDGALLDLVRTWFDLPRSPRISLRADDALVALDGWREDRFDLVIRDVFAGGTIPRAFQDLTAVSAVRRVLRPGGFYFVNSVMRPASSVISDELATLSRVFEHVSLIAEPSALKKRRTANCILIGSDDELPPEVERAIRSDAVSVRLMPNAEVQRMIRHGHVLRREAVSSAADEPAERSGPYRFG</sequence>
<organism evidence="3 4">
    <name type="scientific">Helcobacillus massiliensis</name>
    <dbReference type="NCBI Taxonomy" id="521392"/>
    <lineage>
        <taxon>Bacteria</taxon>
        <taxon>Bacillati</taxon>
        <taxon>Actinomycetota</taxon>
        <taxon>Actinomycetes</taxon>
        <taxon>Micrococcales</taxon>
        <taxon>Dermabacteraceae</taxon>
        <taxon>Helcobacillus</taxon>
    </lineage>
</organism>
<dbReference type="CDD" id="cd02440">
    <property type="entry name" value="AdoMet_MTases"/>
    <property type="match status" value="1"/>
</dbReference>
<dbReference type="Proteomes" id="UP000568050">
    <property type="component" value="Unassembled WGS sequence"/>
</dbReference>
<feature type="region of interest" description="Disordered" evidence="2">
    <location>
        <begin position="1"/>
        <end position="29"/>
    </location>
</feature>
<gene>
    <name evidence="3" type="ORF">FHX50_000073</name>
</gene>
<evidence type="ECO:0000256" key="1">
    <source>
        <dbReference type="ARBA" id="ARBA00023115"/>
    </source>
</evidence>
<dbReference type="AlphaFoldDB" id="A0A839QPV6"/>
<protein>
    <submittedName>
        <fullName evidence="3">Spermidine synthase</fullName>
    </submittedName>
</protein>
<evidence type="ECO:0000256" key="2">
    <source>
        <dbReference type="SAM" id="MobiDB-lite"/>
    </source>
</evidence>
<dbReference type="EMBL" id="JACHWP010000001">
    <property type="protein sequence ID" value="MBB3021825.1"/>
    <property type="molecule type" value="Genomic_DNA"/>
</dbReference>
<dbReference type="InterPro" id="IPR029063">
    <property type="entry name" value="SAM-dependent_MTases_sf"/>
</dbReference>
<comment type="caution">
    <text evidence="3">The sequence shown here is derived from an EMBL/GenBank/DDBJ whole genome shotgun (WGS) entry which is preliminary data.</text>
</comment>
<dbReference type="PANTHER" id="PTHR43317">
    <property type="entry name" value="THERMOSPERMINE SYNTHASE ACAULIS5"/>
    <property type="match status" value="1"/>
</dbReference>
<proteinExistence type="predicted"/>
<name>A0A839QPV6_9MICO</name>
<dbReference type="Gene3D" id="3.40.50.150">
    <property type="entry name" value="Vaccinia Virus protein VP39"/>
    <property type="match status" value="1"/>
</dbReference>
<dbReference type="PANTHER" id="PTHR43317:SF1">
    <property type="entry name" value="THERMOSPERMINE SYNTHASE ACAULIS5"/>
    <property type="match status" value="1"/>
</dbReference>
<keyword evidence="1" id="KW-0620">Polyamine biosynthesis</keyword>
<keyword evidence="4" id="KW-1185">Reference proteome</keyword>
<reference evidence="3 4" key="1">
    <citation type="submission" date="2020-08" db="EMBL/GenBank/DDBJ databases">
        <title>Sequencing the genomes of 1000 actinobacteria strains.</title>
        <authorList>
            <person name="Klenk H.-P."/>
        </authorList>
    </citation>
    <scope>NUCLEOTIDE SEQUENCE [LARGE SCALE GENOMIC DNA]</scope>
    <source>
        <strain evidence="3 4">DSM 23040</strain>
    </source>
</reference>
<evidence type="ECO:0000313" key="4">
    <source>
        <dbReference type="Proteomes" id="UP000568050"/>
    </source>
</evidence>
<accession>A0A839QPV6</accession>